<organism evidence="2 3">
    <name type="scientific">Apiospora aurea</name>
    <dbReference type="NCBI Taxonomy" id="335848"/>
    <lineage>
        <taxon>Eukaryota</taxon>
        <taxon>Fungi</taxon>
        <taxon>Dikarya</taxon>
        <taxon>Ascomycota</taxon>
        <taxon>Pezizomycotina</taxon>
        <taxon>Sordariomycetes</taxon>
        <taxon>Xylariomycetidae</taxon>
        <taxon>Amphisphaeriales</taxon>
        <taxon>Apiosporaceae</taxon>
        <taxon>Apiospora</taxon>
    </lineage>
</organism>
<evidence type="ECO:0000256" key="1">
    <source>
        <dbReference type="SAM" id="Phobius"/>
    </source>
</evidence>
<keyword evidence="1" id="KW-0472">Membrane</keyword>
<evidence type="ECO:0000313" key="2">
    <source>
        <dbReference type="EMBL" id="KAK7948259.1"/>
    </source>
</evidence>
<gene>
    <name evidence="2" type="ORF">PG986_009145</name>
</gene>
<evidence type="ECO:0000313" key="3">
    <source>
        <dbReference type="Proteomes" id="UP001391051"/>
    </source>
</evidence>
<comment type="caution">
    <text evidence="2">The sequence shown here is derived from an EMBL/GenBank/DDBJ whole genome shotgun (WGS) entry which is preliminary data.</text>
</comment>
<accession>A0ABR1Q6V5</accession>
<name>A0ABR1Q6V5_9PEZI</name>
<keyword evidence="1" id="KW-1133">Transmembrane helix</keyword>
<reference evidence="2 3" key="1">
    <citation type="submission" date="2023-01" db="EMBL/GenBank/DDBJ databases">
        <title>Analysis of 21 Apiospora genomes using comparative genomics revels a genus with tremendous synthesis potential of carbohydrate active enzymes and secondary metabolites.</title>
        <authorList>
            <person name="Sorensen T."/>
        </authorList>
    </citation>
    <scope>NUCLEOTIDE SEQUENCE [LARGE SCALE GENOMIC DNA]</scope>
    <source>
        <strain evidence="2 3">CBS 24483</strain>
    </source>
</reference>
<keyword evidence="3" id="KW-1185">Reference proteome</keyword>
<dbReference type="GeneID" id="92078429"/>
<keyword evidence="1" id="KW-0812">Transmembrane</keyword>
<sequence>SSESLYCITATKKTWRRRRWVSFVASIILLVAFVVILILSGVLSRFKGKEKMAASLCMTPECLEAANGIIGKSLRPLAGLSSITELC</sequence>
<feature type="transmembrane region" description="Helical" evidence="1">
    <location>
        <begin position="20"/>
        <end position="43"/>
    </location>
</feature>
<dbReference type="EMBL" id="JAQQWE010000006">
    <property type="protein sequence ID" value="KAK7948259.1"/>
    <property type="molecule type" value="Genomic_DNA"/>
</dbReference>
<proteinExistence type="predicted"/>
<protein>
    <submittedName>
        <fullName evidence="2">Endothelin-converting enzyme</fullName>
    </submittedName>
</protein>
<dbReference type="Proteomes" id="UP001391051">
    <property type="component" value="Unassembled WGS sequence"/>
</dbReference>
<feature type="non-terminal residue" evidence="2">
    <location>
        <position position="1"/>
    </location>
</feature>
<dbReference type="RefSeq" id="XP_066697765.1">
    <property type="nucleotide sequence ID" value="XM_066845367.1"/>
</dbReference>